<keyword evidence="3" id="KW-0804">Transcription</keyword>
<evidence type="ECO:0000256" key="3">
    <source>
        <dbReference type="ARBA" id="ARBA00023163"/>
    </source>
</evidence>
<keyword evidence="2" id="KW-0238">DNA-binding</keyword>
<dbReference type="InterPro" id="IPR036286">
    <property type="entry name" value="LexA/Signal_pep-like_sf"/>
</dbReference>
<keyword evidence="1" id="KW-0805">Transcription regulation</keyword>
<dbReference type="InterPro" id="IPR010982">
    <property type="entry name" value="Lambda_DNA-bd_dom_sf"/>
</dbReference>
<reference evidence="6 8" key="2">
    <citation type="submission" date="2018-06" db="EMBL/GenBank/DDBJ databases">
        <authorList>
            <consortium name="Pathogen Informatics"/>
            <person name="Doyle S."/>
        </authorList>
    </citation>
    <scope>NUCLEOTIDE SEQUENCE [LARGE SCALE GENOMIC DNA]</scope>
    <source>
        <strain evidence="6 8">NCTC11012</strain>
    </source>
</reference>
<dbReference type="PROSITE" id="PS50943">
    <property type="entry name" value="HTH_CROC1"/>
    <property type="match status" value="1"/>
</dbReference>
<evidence type="ECO:0000313" key="8">
    <source>
        <dbReference type="Proteomes" id="UP000254618"/>
    </source>
</evidence>
<evidence type="ECO:0000313" key="7">
    <source>
        <dbReference type="Proteomes" id="UP000190777"/>
    </source>
</evidence>
<protein>
    <submittedName>
        <fullName evidence="6">Helix-turn-helix domain</fullName>
    </submittedName>
</protein>
<evidence type="ECO:0000256" key="2">
    <source>
        <dbReference type="ARBA" id="ARBA00023125"/>
    </source>
</evidence>
<dbReference type="Gene3D" id="1.10.260.40">
    <property type="entry name" value="lambda repressor-like DNA-binding domains"/>
    <property type="match status" value="1"/>
</dbReference>
<dbReference type="SUPFAM" id="SSF47413">
    <property type="entry name" value="lambda repressor-like DNA-binding domains"/>
    <property type="match status" value="1"/>
</dbReference>
<accession>A0A378QRW8</accession>
<dbReference type="Proteomes" id="UP000254618">
    <property type="component" value="Unassembled WGS sequence"/>
</dbReference>
<dbReference type="Pfam" id="PF00717">
    <property type="entry name" value="Peptidase_S24"/>
    <property type="match status" value="1"/>
</dbReference>
<evidence type="ECO:0000259" key="4">
    <source>
        <dbReference type="PROSITE" id="PS50943"/>
    </source>
</evidence>
<sequence length="211" mass="23832">MMDTLAERLKFARKSKSISQAEIANLIEGLSQSAYSQLESGLVKSSSKIVELANLFGVSPTWLATGQGDMYQQNDIFTFKNANSQITHYPSATITQKESISLPFLFGQEDDLEDCFTTLVIGDDMNPVLGHLSTVVVDKRKAPLPIVNGMIYAIVYHDRILCRYLRQNINNTIQIYSELDKQGDTLPADEFFNRYQIMGGVIYHIQSHQWQ</sequence>
<feature type="domain" description="HTH cro/C1-type" evidence="4">
    <location>
        <begin position="9"/>
        <end position="63"/>
    </location>
</feature>
<dbReference type="PANTHER" id="PTHR40661">
    <property type="match status" value="1"/>
</dbReference>
<reference evidence="5 7" key="1">
    <citation type="submission" date="2017-03" db="EMBL/GenBank/DDBJ databases">
        <title>Draft genome sequence of Moraxella equi CCUG 4950T type strain.</title>
        <authorList>
            <person name="Salva-Serra F."/>
            <person name="Engstrom-Jakobsson H."/>
            <person name="Thorell K."/>
            <person name="Jaen-Luchoro D."/>
            <person name="Gonzales-Siles L."/>
            <person name="Karlsson R."/>
            <person name="Yazdan S."/>
            <person name="Boulund F."/>
            <person name="Johnning A."/>
            <person name="Engstrand L."/>
            <person name="Kristiansson E."/>
            <person name="Moore E."/>
        </authorList>
    </citation>
    <scope>NUCLEOTIDE SEQUENCE [LARGE SCALE GENOMIC DNA]</scope>
    <source>
        <strain evidence="5 7">CCUG 4950</strain>
    </source>
</reference>
<dbReference type="EMBL" id="UGQF01000001">
    <property type="protein sequence ID" value="STZ03190.1"/>
    <property type="molecule type" value="Genomic_DNA"/>
</dbReference>
<organism evidence="6 8">
    <name type="scientific">Moraxella equi</name>
    <dbReference type="NCBI Taxonomy" id="60442"/>
    <lineage>
        <taxon>Bacteria</taxon>
        <taxon>Pseudomonadati</taxon>
        <taxon>Pseudomonadota</taxon>
        <taxon>Gammaproteobacteria</taxon>
        <taxon>Moraxellales</taxon>
        <taxon>Moraxellaceae</taxon>
        <taxon>Moraxella</taxon>
    </lineage>
</organism>
<dbReference type="SMART" id="SM00530">
    <property type="entry name" value="HTH_XRE"/>
    <property type="match status" value="1"/>
</dbReference>
<dbReference type="PANTHER" id="PTHR40661:SF3">
    <property type="entry name" value="FELS-1 PROPHAGE TRANSCRIPTIONAL REGULATOR"/>
    <property type="match status" value="1"/>
</dbReference>
<dbReference type="Proteomes" id="UP000190777">
    <property type="component" value="Unassembled WGS sequence"/>
</dbReference>
<dbReference type="SUPFAM" id="SSF51306">
    <property type="entry name" value="LexA/Signal peptidase"/>
    <property type="match status" value="1"/>
</dbReference>
<dbReference type="InterPro" id="IPR001387">
    <property type="entry name" value="Cro/C1-type_HTH"/>
</dbReference>
<dbReference type="RefSeq" id="WP_079324573.1">
    <property type="nucleotide sequence ID" value="NZ_MXAP01000029.1"/>
</dbReference>
<proteinExistence type="predicted"/>
<dbReference type="Gene3D" id="2.10.109.10">
    <property type="entry name" value="Umud Fragment, subunit A"/>
    <property type="match status" value="1"/>
</dbReference>
<dbReference type="Pfam" id="PF12844">
    <property type="entry name" value="HTH_19"/>
    <property type="match status" value="1"/>
</dbReference>
<dbReference type="CDD" id="cd00093">
    <property type="entry name" value="HTH_XRE"/>
    <property type="match status" value="1"/>
</dbReference>
<evidence type="ECO:0000313" key="5">
    <source>
        <dbReference type="EMBL" id="OPH39674.1"/>
    </source>
</evidence>
<dbReference type="EMBL" id="MXAP01000029">
    <property type="protein sequence ID" value="OPH39674.1"/>
    <property type="molecule type" value="Genomic_DNA"/>
</dbReference>
<dbReference type="GO" id="GO:0003677">
    <property type="term" value="F:DNA binding"/>
    <property type="evidence" value="ECO:0007669"/>
    <property type="project" value="UniProtKB-KW"/>
</dbReference>
<evidence type="ECO:0000313" key="6">
    <source>
        <dbReference type="EMBL" id="STZ03190.1"/>
    </source>
</evidence>
<evidence type="ECO:0000256" key="1">
    <source>
        <dbReference type="ARBA" id="ARBA00023015"/>
    </source>
</evidence>
<dbReference type="AlphaFoldDB" id="A0A378QRW8"/>
<keyword evidence="7" id="KW-1185">Reference proteome</keyword>
<name>A0A378QRW8_9GAMM</name>
<gene>
    <name evidence="5" type="ORF">B5J93_03310</name>
    <name evidence="6" type="ORF">NCTC11012_01425</name>
</gene>
<dbReference type="InterPro" id="IPR015927">
    <property type="entry name" value="Peptidase_S24_S26A/B/C"/>
</dbReference>